<protein>
    <submittedName>
        <fullName evidence="2">Uncharacterized protein</fullName>
    </submittedName>
</protein>
<dbReference type="RefSeq" id="WP_184076711.1">
    <property type="nucleotide sequence ID" value="NZ_JACHDS010000001.1"/>
</dbReference>
<feature type="region of interest" description="Disordered" evidence="1">
    <location>
        <begin position="187"/>
        <end position="227"/>
    </location>
</feature>
<evidence type="ECO:0000313" key="3">
    <source>
        <dbReference type="Proteomes" id="UP000546642"/>
    </source>
</evidence>
<accession>A0A7X0D6M1</accession>
<evidence type="ECO:0000256" key="1">
    <source>
        <dbReference type="SAM" id="MobiDB-lite"/>
    </source>
</evidence>
<dbReference type="Proteomes" id="UP000546642">
    <property type="component" value="Unassembled WGS sequence"/>
</dbReference>
<proteinExistence type="predicted"/>
<dbReference type="EMBL" id="JACHDS010000001">
    <property type="protein sequence ID" value="MBB6173375.1"/>
    <property type="molecule type" value="Genomic_DNA"/>
</dbReference>
<feature type="region of interest" description="Disordered" evidence="1">
    <location>
        <begin position="125"/>
        <end position="162"/>
    </location>
</feature>
<sequence>MAAPFHVVATPKSLSGHLSGDDLVAAVQDRVGHEGLYVHMAIGHRTLDAFTTPGVDLPLADARSVLPTDDTLTHPVRTPRVAERYVDALLDPDLPERANGPAGPGFMTGTVAAVLAGATAADVRAPPGTAPEYRDAHDPPAAPPGTWPRAGKAARTHRCAWPARRTAPASAAAAPVSAASARCASTAASGTHTAAPPAGARGRTMTRPEPRTEAERHPEGGFTSRFR</sequence>
<gene>
    <name evidence="2" type="ORF">HNR23_003435</name>
</gene>
<feature type="compositionally biased region" description="Basic and acidic residues" evidence="1">
    <location>
        <begin position="206"/>
        <end position="219"/>
    </location>
</feature>
<evidence type="ECO:0000313" key="2">
    <source>
        <dbReference type="EMBL" id="MBB6173375.1"/>
    </source>
</evidence>
<reference evidence="2 3" key="1">
    <citation type="submission" date="2020-08" db="EMBL/GenBank/DDBJ databases">
        <title>Sequencing the genomes of 1000 actinobacteria strains.</title>
        <authorList>
            <person name="Klenk H.-P."/>
        </authorList>
    </citation>
    <scope>NUCLEOTIDE SEQUENCE [LARGE SCALE GENOMIC DNA]</scope>
    <source>
        <strain evidence="2 3">DSM 46659</strain>
    </source>
</reference>
<comment type="caution">
    <text evidence="2">The sequence shown here is derived from an EMBL/GenBank/DDBJ whole genome shotgun (WGS) entry which is preliminary data.</text>
</comment>
<feature type="compositionally biased region" description="Low complexity" evidence="1">
    <location>
        <begin position="187"/>
        <end position="203"/>
    </location>
</feature>
<keyword evidence="3" id="KW-1185">Reference proteome</keyword>
<dbReference type="AlphaFoldDB" id="A0A7X0D6M1"/>
<organism evidence="2 3">
    <name type="scientific">Nocardiopsis mwathae</name>
    <dbReference type="NCBI Taxonomy" id="1472723"/>
    <lineage>
        <taxon>Bacteria</taxon>
        <taxon>Bacillati</taxon>
        <taxon>Actinomycetota</taxon>
        <taxon>Actinomycetes</taxon>
        <taxon>Streptosporangiales</taxon>
        <taxon>Nocardiopsidaceae</taxon>
        <taxon>Nocardiopsis</taxon>
    </lineage>
</organism>
<name>A0A7X0D6M1_9ACTN</name>